<proteinExistence type="predicted"/>
<reference evidence="2 3" key="1">
    <citation type="journal article" date="2018" name="Nat. Ecol. Evol.">
        <title>Pezizomycetes genomes reveal the molecular basis of ectomycorrhizal truffle lifestyle.</title>
        <authorList>
            <person name="Murat C."/>
            <person name="Payen T."/>
            <person name="Noel B."/>
            <person name="Kuo A."/>
            <person name="Morin E."/>
            <person name="Chen J."/>
            <person name="Kohler A."/>
            <person name="Krizsan K."/>
            <person name="Balestrini R."/>
            <person name="Da Silva C."/>
            <person name="Montanini B."/>
            <person name="Hainaut M."/>
            <person name="Levati E."/>
            <person name="Barry K.W."/>
            <person name="Belfiori B."/>
            <person name="Cichocki N."/>
            <person name="Clum A."/>
            <person name="Dockter R.B."/>
            <person name="Fauchery L."/>
            <person name="Guy J."/>
            <person name="Iotti M."/>
            <person name="Le Tacon F."/>
            <person name="Lindquist E.A."/>
            <person name="Lipzen A."/>
            <person name="Malagnac F."/>
            <person name="Mello A."/>
            <person name="Molinier V."/>
            <person name="Miyauchi S."/>
            <person name="Poulain J."/>
            <person name="Riccioni C."/>
            <person name="Rubini A."/>
            <person name="Sitrit Y."/>
            <person name="Splivallo R."/>
            <person name="Traeger S."/>
            <person name="Wang M."/>
            <person name="Zifcakova L."/>
            <person name="Wipf D."/>
            <person name="Zambonelli A."/>
            <person name="Paolocci F."/>
            <person name="Nowrousian M."/>
            <person name="Ottonello S."/>
            <person name="Baldrian P."/>
            <person name="Spatafora J.W."/>
            <person name="Henrissat B."/>
            <person name="Nagy L.G."/>
            <person name="Aury J.M."/>
            <person name="Wincker P."/>
            <person name="Grigoriev I.V."/>
            <person name="Bonfante P."/>
            <person name="Martin F.M."/>
        </authorList>
    </citation>
    <scope>NUCLEOTIDE SEQUENCE [LARGE SCALE GENOMIC DNA]</scope>
    <source>
        <strain evidence="2 3">CCBAS932</strain>
    </source>
</reference>
<dbReference type="AlphaFoldDB" id="A0A3N4KE76"/>
<accession>A0A3N4KE76</accession>
<evidence type="ECO:0000256" key="1">
    <source>
        <dbReference type="SAM" id="MobiDB-lite"/>
    </source>
</evidence>
<feature type="compositionally biased region" description="Basic and acidic residues" evidence="1">
    <location>
        <begin position="51"/>
        <end position="71"/>
    </location>
</feature>
<dbReference type="OrthoDB" id="10336628at2759"/>
<feature type="region of interest" description="Disordered" evidence="1">
    <location>
        <begin position="42"/>
        <end position="74"/>
    </location>
</feature>
<organism evidence="2 3">
    <name type="scientific">Morchella conica CCBAS932</name>
    <dbReference type="NCBI Taxonomy" id="1392247"/>
    <lineage>
        <taxon>Eukaryota</taxon>
        <taxon>Fungi</taxon>
        <taxon>Dikarya</taxon>
        <taxon>Ascomycota</taxon>
        <taxon>Pezizomycotina</taxon>
        <taxon>Pezizomycetes</taxon>
        <taxon>Pezizales</taxon>
        <taxon>Morchellaceae</taxon>
        <taxon>Morchella</taxon>
    </lineage>
</organism>
<protein>
    <submittedName>
        <fullName evidence="2">Uncharacterized protein</fullName>
    </submittedName>
</protein>
<dbReference type="EMBL" id="ML119158">
    <property type="protein sequence ID" value="RPB08836.1"/>
    <property type="molecule type" value="Genomic_DNA"/>
</dbReference>
<keyword evidence="3" id="KW-1185">Reference proteome</keyword>
<gene>
    <name evidence="2" type="ORF">P167DRAFT_577884</name>
</gene>
<dbReference type="InParanoid" id="A0A3N4KE76"/>
<evidence type="ECO:0000313" key="2">
    <source>
        <dbReference type="EMBL" id="RPB08836.1"/>
    </source>
</evidence>
<dbReference type="Proteomes" id="UP000277580">
    <property type="component" value="Unassembled WGS sequence"/>
</dbReference>
<sequence>MSTPTVRTKPTTILEGLQRLRPTFLVAEILARFSREISETEDLDDSLGDLSMDRDSYIPDDRGGSEEHKWQPEGSHPHVLVLRAHYMRDQTAIRALEAREEVKEPEVDLSIEIDEIPQPRWRIHDRVPQVGKTWSAVLELKKTKAFKNACP</sequence>
<evidence type="ECO:0000313" key="3">
    <source>
        <dbReference type="Proteomes" id="UP000277580"/>
    </source>
</evidence>
<name>A0A3N4KE76_9PEZI</name>